<dbReference type="Pfam" id="PF01478">
    <property type="entry name" value="Peptidase_A24"/>
    <property type="match status" value="1"/>
</dbReference>
<evidence type="ECO:0000256" key="3">
    <source>
        <dbReference type="ARBA" id="ARBA00022475"/>
    </source>
</evidence>
<dbReference type="PANTHER" id="PTHR30487:SF0">
    <property type="entry name" value="PREPILIN LEADER PEPTIDASE_N-METHYLTRANSFERASE-RELATED"/>
    <property type="match status" value="1"/>
</dbReference>
<dbReference type="PRINTS" id="PR00864">
    <property type="entry name" value="PREPILNPTASE"/>
</dbReference>
<dbReference type="GO" id="GO:0006465">
    <property type="term" value="P:signal peptide processing"/>
    <property type="evidence" value="ECO:0007669"/>
    <property type="project" value="TreeGrafter"/>
</dbReference>
<feature type="transmembrane region" description="Helical" evidence="10">
    <location>
        <begin position="233"/>
        <end position="253"/>
    </location>
</feature>
<sequence>MNLSFITAPFGFVLGTIIGSFLNVCIYRLPREESIIFPGSHCPKCNSPIKWYDNIPIISYLLLKGKCRYCGEKIPPIYPLVELLSGLLTAGIFFRFGISFDSFYYSILTWFLIVISAIDIKELMVPVKPCYIVMVLGILLSPFTHSVSLIDSILGASLGAGIILFIIESYFIFRNKEGMGYGDANIMAVIGAFLGWKKVFFVIFFASLIGAIVGIIFIISGKDSESPLPFGPFLAIGGYLTIFLGDLLLKFYLGG</sequence>
<dbReference type="AlphaFoldDB" id="A0A1R1ML93"/>
<keyword evidence="9" id="KW-0808">Transferase</keyword>
<keyword evidence="7 10" id="KW-0472">Membrane</keyword>
<evidence type="ECO:0000313" key="13">
    <source>
        <dbReference type="EMBL" id="OMH40519.1"/>
    </source>
</evidence>
<gene>
    <name evidence="13" type="ORF">BLW93_04735</name>
</gene>
<accession>A0A1R1ML93</accession>
<dbReference type="Proteomes" id="UP000187408">
    <property type="component" value="Unassembled WGS sequence"/>
</dbReference>
<feature type="transmembrane region" description="Helical" evidence="10">
    <location>
        <begin position="130"/>
        <end position="147"/>
    </location>
</feature>
<keyword evidence="9" id="KW-0511">Multifunctional enzyme</keyword>
<dbReference type="Pfam" id="PF06750">
    <property type="entry name" value="A24_N_bact"/>
    <property type="match status" value="1"/>
</dbReference>
<dbReference type="GO" id="GO:0032259">
    <property type="term" value="P:methylation"/>
    <property type="evidence" value="ECO:0007669"/>
    <property type="project" value="UniProtKB-KW"/>
</dbReference>
<dbReference type="GO" id="GO:0005886">
    <property type="term" value="C:plasma membrane"/>
    <property type="evidence" value="ECO:0007669"/>
    <property type="project" value="UniProtKB-SubCell"/>
</dbReference>
<keyword evidence="4" id="KW-0997">Cell inner membrane</keyword>
<evidence type="ECO:0000256" key="9">
    <source>
        <dbReference type="RuleBase" id="RU003794"/>
    </source>
</evidence>
<evidence type="ECO:0000256" key="2">
    <source>
        <dbReference type="ARBA" id="ARBA00005801"/>
    </source>
</evidence>
<dbReference type="PANTHER" id="PTHR30487">
    <property type="entry name" value="TYPE 4 PREPILIN-LIKE PROTEINS LEADER PEPTIDE-PROCESSING ENZYME"/>
    <property type="match status" value="1"/>
</dbReference>
<dbReference type="STRING" id="1914305.BLW93_04735"/>
<name>A0A1R1ML93_9BACT</name>
<evidence type="ECO:0000256" key="5">
    <source>
        <dbReference type="ARBA" id="ARBA00022692"/>
    </source>
</evidence>
<keyword evidence="9" id="KW-0645">Protease</keyword>
<comment type="similarity">
    <text evidence="2 8">Belongs to the peptidase A24 family.</text>
</comment>
<comment type="catalytic activity">
    <reaction evidence="9">
        <text>Typically cleaves a -Gly-|-Phe- bond to release an N-terminal, basic peptide of 5-8 residues from type IV prepilin, and then N-methylates the new N-terminal amino group, the methyl donor being S-adenosyl-L-methionine.</text>
        <dbReference type="EC" id="3.4.23.43"/>
    </reaction>
</comment>
<evidence type="ECO:0000256" key="7">
    <source>
        <dbReference type="ARBA" id="ARBA00023136"/>
    </source>
</evidence>
<dbReference type="GO" id="GO:0004190">
    <property type="term" value="F:aspartic-type endopeptidase activity"/>
    <property type="evidence" value="ECO:0007669"/>
    <property type="project" value="UniProtKB-EC"/>
</dbReference>
<feature type="transmembrane region" description="Helical" evidence="10">
    <location>
        <begin position="199"/>
        <end position="221"/>
    </location>
</feature>
<dbReference type="EC" id="2.1.1.-" evidence="9"/>
<evidence type="ECO:0000259" key="12">
    <source>
        <dbReference type="Pfam" id="PF06750"/>
    </source>
</evidence>
<dbReference type="OrthoDB" id="9789291at2"/>
<evidence type="ECO:0000256" key="6">
    <source>
        <dbReference type="ARBA" id="ARBA00022989"/>
    </source>
</evidence>
<evidence type="ECO:0000256" key="1">
    <source>
        <dbReference type="ARBA" id="ARBA00004429"/>
    </source>
</evidence>
<dbReference type="GO" id="GO:0008168">
    <property type="term" value="F:methyltransferase activity"/>
    <property type="evidence" value="ECO:0007669"/>
    <property type="project" value="UniProtKB-KW"/>
</dbReference>
<evidence type="ECO:0000256" key="10">
    <source>
        <dbReference type="SAM" id="Phobius"/>
    </source>
</evidence>
<dbReference type="EC" id="3.4.23.43" evidence="9"/>
<proteinExistence type="inferred from homology"/>
<feature type="transmembrane region" description="Helical" evidence="10">
    <location>
        <begin position="77"/>
        <end position="96"/>
    </location>
</feature>
<keyword evidence="9" id="KW-0489">Methyltransferase</keyword>
<protein>
    <recommendedName>
        <fullName evidence="9">Prepilin leader peptidase/N-methyltransferase</fullName>
        <ecNumber evidence="9">2.1.1.-</ecNumber>
        <ecNumber evidence="9">3.4.23.43</ecNumber>
    </recommendedName>
</protein>
<keyword evidence="9" id="KW-0378">Hydrolase</keyword>
<reference evidence="13 14" key="1">
    <citation type="submission" date="2016-10" db="EMBL/GenBank/DDBJ databases">
        <title>Genome sequence of a sulfur-reducing bacterium Desulfurobacterium indicum K6013.</title>
        <authorList>
            <person name="Cao J."/>
            <person name="Shao Z."/>
            <person name="Alain K."/>
            <person name="Jebbar M."/>
        </authorList>
    </citation>
    <scope>NUCLEOTIDE SEQUENCE [LARGE SCALE GENOMIC DNA]</scope>
    <source>
        <strain evidence="13 14">K6013</strain>
    </source>
</reference>
<comment type="function">
    <text evidence="9">Plays an essential role in type IV pili and type II pseudopili formation by proteolytically removing the leader sequence from substrate proteins and subsequently monomethylating the alpha-amino group of the newly exposed N-terminal phenylalanine.</text>
</comment>
<dbReference type="InterPro" id="IPR014032">
    <property type="entry name" value="Peptidase_A24A_bac"/>
</dbReference>
<dbReference type="InterPro" id="IPR050882">
    <property type="entry name" value="Prepilin_peptidase/N-MTase"/>
</dbReference>
<keyword evidence="14" id="KW-1185">Reference proteome</keyword>
<dbReference type="RefSeq" id="WP_076712959.1">
    <property type="nucleotide sequence ID" value="NZ_MOEN01000014.1"/>
</dbReference>
<evidence type="ECO:0000313" key="14">
    <source>
        <dbReference type="Proteomes" id="UP000187408"/>
    </source>
</evidence>
<feature type="domain" description="Prepilin peptidase A24 N-terminal" evidence="12">
    <location>
        <begin position="13"/>
        <end position="96"/>
    </location>
</feature>
<keyword evidence="5 9" id="KW-0812">Transmembrane</keyword>
<feature type="transmembrane region" description="Helical" evidence="10">
    <location>
        <begin position="153"/>
        <end position="173"/>
    </location>
</feature>
<dbReference type="InterPro" id="IPR000045">
    <property type="entry name" value="Prepilin_IV_endopep_pep"/>
</dbReference>
<feature type="domain" description="Prepilin type IV endopeptidase peptidase" evidence="11">
    <location>
        <begin position="107"/>
        <end position="215"/>
    </location>
</feature>
<comment type="subcellular location">
    <subcellularLocation>
        <location evidence="1">Cell inner membrane</location>
        <topology evidence="1">Multi-pass membrane protein</topology>
    </subcellularLocation>
    <subcellularLocation>
        <location evidence="9">Cell membrane</location>
        <topology evidence="9">Multi-pass membrane protein</topology>
    </subcellularLocation>
</comment>
<comment type="caution">
    <text evidence="13">The sequence shown here is derived from an EMBL/GenBank/DDBJ whole genome shotgun (WGS) entry which is preliminary data.</text>
</comment>
<evidence type="ECO:0000259" key="11">
    <source>
        <dbReference type="Pfam" id="PF01478"/>
    </source>
</evidence>
<feature type="transmembrane region" description="Helical" evidence="10">
    <location>
        <begin position="6"/>
        <end position="27"/>
    </location>
</feature>
<dbReference type="EMBL" id="MOEN01000014">
    <property type="protein sequence ID" value="OMH40519.1"/>
    <property type="molecule type" value="Genomic_DNA"/>
</dbReference>
<evidence type="ECO:0000256" key="8">
    <source>
        <dbReference type="RuleBase" id="RU003793"/>
    </source>
</evidence>
<dbReference type="InterPro" id="IPR010627">
    <property type="entry name" value="Prepilin_pept_A24_N"/>
</dbReference>
<keyword evidence="6 10" id="KW-1133">Transmembrane helix</keyword>
<dbReference type="Gene3D" id="1.20.120.1220">
    <property type="match status" value="1"/>
</dbReference>
<organism evidence="13 14">
    <name type="scientific">Desulfurobacterium indicum</name>
    <dbReference type="NCBI Taxonomy" id="1914305"/>
    <lineage>
        <taxon>Bacteria</taxon>
        <taxon>Pseudomonadati</taxon>
        <taxon>Aquificota</taxon>
        <taxon>Aquificia</taxon>
        <taxon>Desulfurobacteriales</taxon>
        <taxon>Desulfurobacteriaceae</taxon>
        <taxon>Desulfurobacterium</taxon>
    </lineage>
</organism>
<evidence type="ECO:0000256" key="4">
    <source>
        <dbReference type="ARBA" id="ARBA00022519"/>
    </source>
</evidence>
<feature type="transmembrane region" description="Helical" evidence="10">
    <location>
        <begin position="102"/>
        <end position="118"/>
    </location>
</feature>
<keyword evidence="3" id="KW-1003">Cell membrane</keyword>